<gene>
    <name evidence="2" type="ORF">ACA29_15690</name>
</gene>
<organism evidence="2 3">
    <name type="scientific">Lederbergia galactosidilytica</name>
    <dbReference type="NCBI Taxonomy" id="217031"/>
    <lineage>
        <taxon>Bacteria</taxon>
        <taxon>Bacillati</taxon>
        <taxon>Bacillota</taxon>
        <taxon>Bacilli</taxon>
        <taxon>Bacillales</taxon>
        <taxon>Bacillaceae</taxon>
        <taxon>Lederbergia</taxon>
    </lineage>
</organism>
<dbReference type="NCBIfam" id="NF038403">
    <property type="entry name" value="perm_prefix_1"/>
    <property type="match status" value="1"/>
</dbReference>
<keyword evidence="1" id="KW-1133">Transmembrane helix</keyword>
<dbReference type="EMBL" id="LGPB01000113">
    <property type="protein sequence ID" value="KRG11773.1"/>
    <property type="molecule type" value="Genomic_DNA"/>
</dbReference>
<keyword evidence="1" id="KW-0812">Transmembrane</keyword>
<feature type="transmembrane region" description="Helical" evidence="1">
    <location>
        <begin position="111"/>
        <end position="131"/>
    </location>
</feature>
<evidence type="ECO:0000313" key="2">
    <source>
        <dbReference type="EMBL" id="KRG11773.1"/>
    </source>
</evidence>
<proteinExistence type="predicted"/>
<evidence type="ECO:0008006" key="4">
    <source>
        <dbReference type="Google" id="ProtNLM"/>
    </source>
</evidence>
<feature type="transmembrane region" description="Helical" evidence="1">
    <location>
        <begin position="84"/>
        <end position="105"/>
    </location>
</feature>
<dbReference type="InterPro" id="IPR047928">
    <property type="entry name" value="Perm_prefix_1"/>
</dbReference>
<sequence>MKVLKNHVQSLFRDIPNSEQKEALMDEVLQNLEEKVWDLMEQGKAEEDAINKAIVDFGDIEDLKQELGVVETKPRKNKMRRLNLGYSLWGSSLIIALVLFINLYYTPHTIWFVYPTFVILWWPLTMYFSWLRNK</sequence>
<keyword evidence="1" id="KW-0472">Membrane</keyword>
<accession>A0A0Q9XU64</accession>
<name>A0A0Q9XU64_9BACI</name>
<dbReference type="AlphaFoldDB" id="A0A0Q9XU64"/>
<evidence type="ECO:0000256" key="1">
    <source>
        <dbReference type="SAM" id="Phobius"/>
    </source>
</evidence>
<comment type="caution">
    <text evidence="2">The sequence shown here is derived from an EMBL/GenBank/DDBJ whole genome shotgun (WGS) entry which is preliminary data.</text>
</comment>
<evidence type="ECO:0000313" key="3">
    <source>
        <dbReference type="Proteomes" id="UP000053881"/>
    </source>
</evidence>
<dbReference type="Proteomes" id="UP000053881">
    <property type="component" value="Unassembled WGS sequence"/>
</dbReference>
<dbReference type="PATRIC" id="fig|217031.4.peg.5335"/>
<protein>
    <recommendedName>
        <fullName evidence="4">2TM domain-containing protein</fullName>
    </recommendedName>
</protein>
<reference evidence="2 3" key="1">
    <citation type="submission" date="2015-06" db="EMBL/GenBank/DDBJ databases">
        <title>Genome sequencing project of Bacillus galactosidilyticus PL133.</title>
        <authorList>
            <person name="Gaiero J."/>
            <person name="Nicol R."/>
            <person name="Habash M."/>
        </authorList>
    </citation>
    <scope>NUCLEOTIDE SEQUENCE [LARGE SCALE GENOMIC DNA]</scope>
    <source>
        <strain evidence="2 3">PL133</strain>
    </source>
</reference>